<dbReference type="CDD" id="cd02968">
    <property type="entry name" value="SCO"/>
    <property type="match status" value="1"/>
</dbReference>
<dbReference type="PANTHER" id="PTHR12151">
    <property type="entry name" value="ELECTRON TRANSPORT PROTIN SCO1/SENC FAMILY MEMBER"/>
    <property type="match status" value="1"/>
</dbReference>
<keyword evidence="2" id="KW-0479">Metal-binding</keyword>
<evidence type="ECO:0000256" key="3">
    <source>
        <dbReference type="PIRSR" id="PIRSR603782-2"/>
    </source>
</evidence>
<evidence type="ECO:0000256" key="2">
    <source>
        <dbReference type="PIRSR" id="PIRSR603782-1"/>
    </source>
</evidence>
<accession>A0A849SFI8</accession>
<gene>
    <name evidence="4" type="ORF">HOP12_08190</name>
</gene>
<protein>
    <submittedName>
        <fullName evidence="4">SCO family protein</fullName>
    </submittedName>
</protein>
<feature type="binding site" evidence="2">
    <location>
        <position position="91"/>
    </location>
    <ligand>
        <name>Cu cation</name>
        <dbReference type="ChEBI" id="CHEBI:23378"/>
    </ligand>
</feature>
<dbReference type="AlphaFoldDB" id="A0A849SFI8"/>
<dbReference type="PANTHER" id="PTHR12151:SF25">
    <property type="entry name" value="LINALOOL DEHYDRATASE_ISOMERASE DOMAIN-CONTAINING PROTEIN"/>
    <property type="match status" value="1"/>
</dbReference>
<comment type="caution">
    <text evidence="4">The sequence shown here is derived from an EMBL/GenBank/DDBJ whole genome shotgun (WGS) entry which is preliminary data.</text>
</comment>
<evidence type="ECO:0000313" key="4">
    <source>
        <dbReference type="EMBL" id="NOT34132.1"/>
    </source>
</evidence>
<reference evidence="4 5" key="1">
    <citation type="submission" date="2020-04" db="EMBL/GenBank/DDBJ databases">
        <title>Metagenomic profiling of ammonia- and methane-oxidizing microorganisms in a Dutch drinking water treatment plant.</title>
        <authorList>
            <person name="Poghosyan L."/>
            <person name="Leucker S."/>
        </authorList>
    </citation>
    <scope>NUCLEOTIDE SEQUENCE [LARGE SCALE GENOMIC DNA]</scope>
    <source>
        <strain evidence="4">S-RSF-IL-03</strain>
    </source>
</reference>
<dbReference type="EMBL" id="JABFRW010000095">
    <property type="protein sequence ID" value="NOT34132.1"/>
    <property type="molecule type" value="Genomic_DNA"/>
</dbReference>
<feature type="binding site" evidence="2">
    <location>
        <position position="179"/>
    </location>
    <ligand>
        <name>Cu cation</name>
        <dbReference type="ChEBI" id="CHEBI:23378"/>
    </ligand>
</feature>
<sequence>MNCAVRSLARRATLGLLMGLLIAMTGCGSRPSAERFAATHESTLEPLPVGLVAGESLDAFDSTFVDQSGRAVTLASYHGRPMVLAMVYTHCTSACPLLLTSLRRFEQELPSAQRANTWFVLVTLDPEHDPPDTLRAFANARGLDASRWRLLTGGREATIELAAILGVKVRDDGNGALAHSSNVYLLDDRGVIRHALVGLGADPAELVAARTALR</sequence>
<proteinExistence type="inferred from homology"/>
<dbReference type="InterPro" id="IPR003782">
    <property type="entry name" value="SCO1/SenC"/>
</dbReference>
<dbReference type="Pfam" id="PF02630">
    <property type="entry name" value="SCO1-SenC"/>
    <property type="match status" value="1"/>
</dbReference>
<comment type="similarity">
    <text evidence="1">Belongs to the SCO1/2 family.</text>
</comment>
<evidence type="ECO:0000256" key="1">
    <source>
        <dbReference type="ARBA" id="ARBA00010996"/>
    </source>
</evidence>
<dbReference type="PROSITE" id="PS51257">
    <property type="entry name" value="PROKAR_LIPOPROTEIN"/>
    <property type="match status" value="1"/>
</dbReference>
<dbReference type="Proteomes" id="UP000580839">
    <property type="component" value="Unassembled WGS sequence"/>
</dbReference>
<keyword evidence="3" id="KW-1015">Disulfide bond</keyword>
<feature type="disulfide bond" description="Redox-active" evidence="3">
    <location>
        <begin position="91"/>
        <end position="95"/>
    </location>
</feature>
<keyword evidence="2" id="KW-0186">Copper</keyword>
<dbReference type="GO" id="GO:0046872">
    <property type="term" value="F:metal ion binding"/>
    <property type="evidence" value="ECO:0007669"/>
    <property type="project" value="UniProtKB-KW"/>
</dbReference>
<organism evidence="4 5">
    <name type="scientific">Eiseniibacteriota bacterium</name>
    <dbReference type="NCBI Taxonomy" id="2212470"/>
    <lineage>
        <taxon>Bacteria</taxon>
        <taxon>Candidatus Eiseniibacteriota</taxon>
    </lineage>
</organism>
<evidence type="ECO:0000313" key="5">
    <source>
        <dbReference type="Proteomes" id="UP000580839"/>
    </source>
</evidence>
<dbReference type="SUPFAM" id="SSF52833">
    <property type="entry name" value="Thioredoxin-like"/>
    <property type="match status" value="1"/>
</dbReference>
<dbReference type="Gene3D" id="3.40.30.10">
    <property type="entry name" value="Glutaredoxin"/>
    <property type="match status" value="1"/>
</dbReference>
<name>A0A849SFI8_UNCEI</name>
<dbReference type="InterPro" id="IPR036249">
    <property type="entry name" value="Thioredoxin-like_sf"/>
</dbReference>
<feature type="binding site" evidence="2">
    <location>
        <position position="95"/>
    </location>
    <ligand>
        <name>Cu cation</name>
        <dbReference type="ChEBI" id="CHEBI:23378"/>
    </ligand>
</feature>